<evidence type="ECO:0000313" key="5">
    <source>
        <dbReference type="EMBL" id="KIK53567.1"/>
    </source>
</evidence>
<dbReference type="PANTHER" id="PTHR44129">
    <property type="entry name" value="WD REPEAT-CONTAINING PROTEIN POP1"/>
    <property type="match status" value="1"/>
</dbReference>
<dbReference type="Pfam" id="PF00400">
    <property type="entry name" value="WD40"/>
    <property type="match status" value="14"/>
</dbReference>
<organism evidence="5 6">
    <name type="scientific">Collybiopsis luxurians FD-317 M1</name>
    <dbReference type="NCBI Taxonomy" id="944289"/>
    <lineage>
        <taxon>Eukaryota</taxon>
        <taxon>Fungi</taxon>
        <taxon>Dikarya</taxon>
        <taxon>Basidiomycota</taxon>
        <taxon>Agaricomycotina</taxon>
        <taxon>Agaricomycetes</taxon>
        <taxon>Agaricomycetidae</taxon>
        <taxon>Agaricales</taxon>
        <taxon>Marasmiineae</taxon>
        <taxon>Omphalotaceae</taxon>
        <taxon>Collybiopsis</taxon>
        <taxon>Collybiopsis luxurians</taxon>
    </lineage>
</organism>
<feature type="repeat" description="WD" evidence="3">
    <location>
        <begin position="783"/>
        <end position="824"/>
    </location>
</feature>
<evidence type="ECO:0000256" key="3">
    <source>
        <dbReference type="PROSITE-ProRule" id="PRU00221"/>
    </source>
</evidence>
<name>A0A0D0C6U7_9AGAR</name>
<accession>A0A0D0C6U7</accession>
<dbReference type="SMART" id="SM00320">
    <property type="entry name" value="WD40"/>
    <property type="match status" value="14"/>
</dbReference>
<feature type="repeat" description="WD" evidence="3">
    <location>
        <begin position="1077"/>
        <end position="1118"/>
    </location>
</feature>
<dbReference type="CDD" id="cd00200">
    <property type="entry name" value="WD40"/>
    <property type="match status" value="2"/>
</dbReference>
<feature type="repeat" description="WD" evidence="3">
    <location>
        <begin position="993"/>
        <end position="1025"/>
    </location>
</feature>
<dbReference type="InterPro" id="IPR015943">
    <property type="entry name" value="WD40/YVTN_repeat-like_dom_sf"/>
</dbReference>
<protein>
    <submittedName>
        <fullName evidence="5">Unplaced genomic scaffold GYMLUscaffold_79, whole genome shotgun sequence</fullName>
    </submittedName>
</protein>
<dbReference type="SUPFAM" id="SSF50978">
    <property type="entry name" value="WD40 repeat-like"/>
    <property type="match status" value="1"/>
</dbReference>
<feature type="repeat" description="WD" evidence="3">
    <location>
        <begin position="1035"/>
        <end position="1076"/>
    </location>
</feature>
<dbReference type="PROSITE" id="PS00678">
    <property type="entry name" value="WD_REPEATS_1"/>
    <property type="match status" value="6"/>
</dbReference>
<evidence type="ECO:0000256" key="1">
    <source>
        <dbReference type="ARBA" id="ARBA00022574"/>
    </source>
</evidence>
<evidence type="ECO:0000259" key="4">
    <source>
        <dbReference type="Pfam" id="PF24883"/>
    </source>
</evidence>
<feature type="repeat" description="WD" evidence="3">
    <location>
        <begin position="825"/>
        <end position="866"/>
    </location>
</feature>
<dbReference type="InterPro" id="IPR027417">
    <property type="entry name" value="P-loop_NTPase"/>
</dbReference>
<dbReference type="PROSITE" id="PS50294">
    <property type="entry name" value="WD_REPEATS_REGION"/>
    <property type="match status" value="14"/>
</dbReference>
<dbReference type="EMBL" id="KN834827">
    <property type="protein sequence ID" value="KIK53567.1"/>
    <property type="molecule type" value="Genomic_DNA"/>
</dbReference>
<feature type="repeat" description="WD" evidence="3">
    <location>
        <begin position="1284"/>
        <end position="1325"/>
    </location>
</feature>
<evidence type="ECO:0000256" key="2">
    <source>
        <dbReference type="ARBA" id="ARBA00022737"/>
    </source>
</evidence>
<dbReference type="InterPro" id="IPR050349">
    <property type="entry name" value="WD_LIS1/nudF_dynein_reg"/>
</dbReference>
<sequence length="1451" mass="158566">MGTVINTARENMHALNEPMASANQMLESPGSVTIADLNDESKMSSVHKAALVTWKTLHKLSEVIEPWLDGTPFKIPLSIFNMISTAAEATLDNKENMHFCKESQMTSIRGQKTWLQVLQSADISSQVQRIVDGINSRSQRMHTALLLLLRRDLNQINMSIMFQSWPISHNAVHNADTGMTTKRESCTPGTRIDIITQIKTWVSNMDDSCPPIFWISGMAGTGKSTIAKTICEEYNGKDGNYQLGASFFCSRQLPELRAQKNVIPTVVYQLANRCEAFQHALKAVDKETVNTTMTHALKLLLEPWKQNVHNNVSQTWLVVIDALDELEGIGGSNILKDLLNNIAGIHGLKMLVTSRPDHHIVEICKEQLSSKTVCHLEDVEKNLALQDISKYIYTKLAHLTPSCNKDLDELATQCDGLFIYAATAIRYISENPGSTIHMSVKKQSRQLKNILKIKAIPEPYGLTALYHRILDDVLGNEKSSQYMDVQIIISTIVCAKEPLTVSMLAQLIARPSEESDEELVGEVINGLHAVVYIRNDSIYVYHKSFLDFFPKDWICNQNIALAKSCMDIMLHGLHFNMGNLATSYVLDSEVLSLGSQVESKLGKELGYAVQYWIPHLIEQDANDSLFYPLVELMEEKVLFWVECMNLMQKKEDCYRNILNLQIWLTKNKAPLALMEAAAAVARLAKSFTQTTASLSTPHLYLSSLATEFTTTPSATQWKNNFRNVPKVLCTGVSNHGGEILQIQHGGRVNTVAFSPNGLKLVSGSDDRTVCIWDALTGEQLLQMKGHTDWVCSVAFSSNGSKVISGSQDGTVRLWNALTGEQEMIMIGHTDYIHSVAFSPDNRKVVSGSKDKTVRMWDAVTGNTLPEMVGHTGEVSSVAFSPEGAKIVSGSADKTICIWDAGTGEKLKLINGHSGTVWSVVFSLDGARLVSGSADYTVCIWDAATGDNLMQMDGHINEVNSVAFSSDGSLVVSGSDDNTVRIWDTASGRQLKQMDGHSKRVWSAVFSPDGSKIMSGSDDGTIRIWDAIIGDQPQSANGHTGTVWSVGFSSDGSKVVSGSADRTICIWDALTGDKLKQMDGHTDKVNSVAFSSDGSRVVSGSKDETVCIWDTATGRQMHCHSQRVRSVAFSLNGSKIVSGSADNSIRIWDAVTGVELMQLDGHEGQVTSVAFSSDGLKIVSGSDDETVRIWDAISGEQLKQMDGHTFYVCSVTFSFDGAKVVSGSADHTVCVWDVATGEQLQQIKGHAAWLRAVAFSSDGSKIVSGSSDKTVCIWDAATGEQLKVMDGHTNGVCSVAFSPDGSKVVSGSRDKSIHIWDAATGQQHKGETGHTDCTLSAAPSSDHATNILSKTQNESGDGVHPQPDIGSSLISPSSTPNYSCAHWNADNQGWIKPYHSSEHRLMWLPPSLTSTLVTPDCPCIISRCGRTSVQFNWDCIGENWAKCYTPTTGSSD</sequence>
<feature type="repeat" description="WD" evidence="3">
    <location>
        <begin position="909"/>
        <end position="950"/>
    </location>
</feature>
<feature type="repeat" description="WD" evidence="3">
    <location>
        <begin position="1200"/>
        <end position="1241"/>
    </location>
</feature>
<dbReference type="Pfam" id="PF24883">
    <property type="entry name" value="NPHP3_N"/>
    <property type="match status" value="1"/>
</dbReference>
<dbReference type="InterPro" id="IPR018391">
    <property type="entry name" value="PQQ_b-propeller_rpt"/>
</dbReference>
<feature type="repeat" description="WD" evidence="3">
    <location>
        <begin position="1116"/>
        <end position="1157"/>
    </location>
</feature>
<dbReference type="HOGENOM" id="CLU_000288_6_3_1"/>
<dbReference type="InterPro" id="IPR011047">
    <property type="entry name" value="Quinoprotein_ADH-like_sf"/>
</dbReference>
<gene>
    <name evidence="5" type="ORF">GYMLUDRAFT_1025348</name>
</gene>
<dbReference type="PROSITE" id="PS50082">
    <property type="entry name" value="WD_REPEATS_2"/>
    <property type="match status" value="14"/>
</dbReference>
<dbReference type="Gene3D" id="3.40.50.300">
    <property type="entry name" value="P-loop containing nucleotide triphosphate hydrolases"/>
    <property type="match status" value="1"/>
</dbReference>
<feature type="repeat" description="WD" evidence="3">
    <location>
        <begin position="741"/>
        <end position="782"/>
    </location>
</feature>
<feature type="repeat" description="WD" evidence="3">
    <location>
        <begin position="951"/>
        <end position="992"/>
    </location>
</feature>
<reference evidence="5 6" key="1">
    <citation type="submission" date="2014-04" db="EMBL/GenBank/DDBJ databases">
        <title>Evolutionary Origins and Diversification of the Mycorrhizal Mutualists.</title>
        <authorList>
            <consortium name="DOE Joint Genome Institute"/>
            <consortium name="Mycorrhizal Genomics Consortium"/>
            <person name="Kohler A."/>
            <person name="Kuo A."/>
            <person name="Nagy L.G."/>
            <person name="Floudas D."/>
            <person name="Copeland A."/>
            <person name="Barry K.W."/>
            <person name="Cichocki N."/>
            <person name="Veneault-Fourrey C."/>
            <person name="LaButti K."/>
            <person name="Lindquist E.A."/>
            <person name="Lipzen A."/>
            <person name="Lundell T."/>
            <person name="Morin E."/>
            <person name="Murat C."/>
            <person name="Riley R."/>
            <person name="Ohm R."/>
            <person name="Sun H."/>
            <person name="Tunlid A."/>
            <person name="Henrissat B."/>
            <person name="Grigoriev I.V."/>
            <person name="Hibbett D.S."/>
            <person name="Martin F."/>
        </authorList>
    </citation>
    <scope>NUCLEOTIDE SEQUENCE [LARGE SCALE GENOMIC DNA]</scope>
    <source>
        <strain evidence="5 6">FD-317 M1</strain>
    </source>
</reference>
<dbReference type="InterPro" id="IPR056884">
    <property type="entry name" value="NPHP3-like_N"/>
</dbReference>
<keyword evidence="1 3" id="KW-0853">WD repeat</keyword>
<dbReference type="InterPro" id="IPR020472">
    <property type="entry name" value="WD40_PAC1"/>
</dbReference>
<dbReference type="OrthoDB" id="3266532at2759"/>
<dbReference type="Proteomes" id="UP000053593">
    <property type="component" value="Unassembled WGS sequence"/>
</dbReference>
<feature type="repeat" description="WD" evidence="3">
    <location>
        <begin position="867"/>
        <end position="908"/>
    </location>
</feature>
<dbReference type="PRINTS" id="PR00320">
    <property type="entry name" value="GPROTEINBRPT"/>
</dbReference>
<proteinExistence type="predicted"/>
<feature type="repeat" description="WD" evidence="3">
    <location>
        <begin position="1158"/>
        <end position="1199"/>
    </location>
</feature>
<dbReference type="InterPro" id="IPR036322">
    <property type="entry name" value="WD40_repeat_dom_sf"/>
</dbReference>
<feature type="domain" description="Nephrocystin 3-like N-terminal" evidence="4">
    <location>
        <begin position="197"/>
        <end position="355"/>
    </location>
</feature>
<dbReference type="SUPFAM" id="SSF50998">
    <property type="entry name" value="Quinoprotein alcohol dehydrogenase-like"/>
    <property type="match status" value="1"/>
</dbReference>
<keyword evidence="6" id="KW-1185">Reference proteome</keyword>
<dbReference type="InterPro" id="IPR019775">
    <property type="entry name" value="WD40_repeat_CS"/>
</dbReference>
<dbReference type="SUPFAM" id="SSF52540">
    <property type="entry name" value="P-loop containing nucleoside triphosphate hydrolases"/>
    <property type="match status" value="1"/>
</dbReference>
<dbReference type="Gene3D" id="2.130.10.10">
    <property type="entry name" value="YVTN repeat-like/Quinoprotein amine dehydrogenase"/>
    <property type="match status" value="6"/>
</dbReference>
<evidence type="ECO:0000313" key="6">
    <source>
        <dbReference type="Proteomes" id="UP000053593"/>
    </source>
</evidence>
<keyword evidence="2" id="KW-0677">Repeat</keyword>
<dbReference type="SMART" id="SM00564">
    <property type="entry name" value="PQQ"/>
    <property type="match status" value="9"/>
</dbReference>
<feature type="repeat" description="WD" evidence="3">
    <location>
        <begin position="1242"/>
        <end position="1283"/>
    </location>
</feature>
<dbReference type="InterPro" id="IPR001680">
    <property type="entry name" value="WD40_rpt"/>
</dbReference>